<evidence type="ECO:0000313" key="7">
    <source>
        <dbReference type="Proteomes" id="UP000887575"/>
    </source>
</evidence>
<keyword evidence="5" id="KW-0732">Signal</keyword>
<dbReference type="EC" id="2.4.1.17" evidence="2"/>
<dbReference type="SUPFAM" id="SSF53756">
    <property type="entry name" value="UDP-Glycosyltransferase/glycogen phosphorylase"/>
    <property type="match status" value="1"/>
</dbReference>
<proteinExistence type="inferred from homology"/>
<evidence type="ECO:0000256" key="5">
    <source>
        <dbReference type="ARBA" id="ARBA00022729"/>
    </source>
</evidence>
<evidence type="ECO:0000256" key="3">
    <source>
        <dbReference type="ARBA" id="ARBA00022676"/>
    </source>
</evidence>
<organism evidence="7 8">
    <name type="scientific">Mesorhabditis belari</name>
    <dbReference type="NCBI Taxonomy" id="2138241"/>
    <lineage>
        <taxon>Eukaryota</taxon>
        <taxon>Metazoa</taxon>
        <taxon>Ecdysozoa</taxon>
        <taxon>Nematoda</taxon>
        <taxon>Chromadorea</taxon>
        <taxon>Rhabditida</taxon>
        <taxon>Rhabditina</taxon>
        <taxon>Rhabditomorpha</taxon>
        <taxon>Rhabditoidea</taxon>
        <taxon>Rhabditidae</taxon>
        <taxon>Mesorhabditinae</taxon>
        <taxon>Mesorhabditis</taxon>
    </lineage>
</organism>
<dbReference type="AlphaFoldDB" id="A0AAF3FKH3"/>
<comment type="similarity">
    <text evidence="1">Belongs to the UDP-glycosyltransferase family.</text>
</comment>
<dbReference type="Proteomes" id="UP000887575">
    <property type="component" value="Unassembled WGS sequence"/>
</dbReference>
<evidence type="ECO:0000256" key="4">
    <source>
        <dbReference type="ARBA" id="ARBA00022679"/>
    </source>
</evidence>
<evidence type="ECO:0000256" key="2">
    <source>
        <dbReference type="ARBA" id="ARBA00012544"/>
    </source>
</evidence>
<dbReference type="Pfam" id="PF00201">
    <property type="entry name" value="UDPGT"/>
    <property type="match status" value="1"/>
</dbReference>
<reference evidence="8" key="1">
    <citation type="submission" date="2024-02" db="UniProtKB">
        <authorList>
            <consortium name="WormBaseParasite"/>
        </authorList>
    </citation>
    <scope>IDENTIFICATION</scope>
</reference>
<dbReference type="PANTHER" id="PTHR48043">
    <property type="entry name" value="EG:EG0003.4 PROTEIN-RELATED"/>
    <property type="match status" value="1"/>
</dbReference>
<dbReference type="GO" id="GO:0015020">
    <property type="term" value="F:glucuronosyltransferase activity"/>
    <property type="evidence" value="ECO:0007669"/>
    <property type="project" value="UniProtKB-EC"/>
</dbReference>
<dbReference type="InterPro" id="IPR002213">
    <property type="entry name" value="UDP_glucos_trans"/>
</dbReference>
<evidence type="ECO:0000256" key="1">
    <source>
        <dbReference type="ARBA" id="ARBA00009995"/>
    </source>
</evidence>
<evidence type="ECO:0000313" key="8">
    <source>
        <dbReference type="WBParaSite" id="MBELARI_LOCUS7611.2"/>
    </source>
</evidence>
<accession>A0AAF3FKH3</accession>
<keyword evidence="4" id="KW-0808">Transferase</keyword>
<name>A0AAF3FKH3_9BILA</name>
<evidence type="ECO:0000256" key="6">
    <source>
        <dbReference type="ARBA" id="ARBA00047475"/>
    </source>
</evidence>
<dbReference type="WBParaSite" id="MBELARI_LOCUS7611.2">
    <property type="protein sequence ID" value="MBELARI_LOCUS7611.2"/>
    <property type="gene ID" value="MBELARI_LOCUS7611"/>
</dbReference>
<dbReference type="Gene3D" id="3.40.50.2000">
    <property type="entry name" value="Glycogen Phosphorylase B"/>
    <property type="match status" value="1"/>
</dbReference>
<sequence length="694" mass="80162">MPNSRKIGIFGTLLYSKNGILTLAQDYHGDIERNLCIAPFSYDHRDEIRFGCQVQSPESSLRGKYSIYAFPRVPYDNEQIMGFQYGDMTVLIRQRGNTCSWKCKRDTYFVDVPSAVDLPRLDIESGKIVKMCFVQKEKRVSFNRAITEINYQIVEQPYQTLIDDQMKEESQKVILALKKFYVQLGLQMCSQLVEKEFQLPDEWRKIILTSNDTEGDVIAEYSQTFLWESYHPFDGNSPFEIRGLIAYQDFDARTAKFCNILSKSDDFQDYLSTVKPDIIVVDFHDCMSALSSLFNTTVIHFSNWPIFDVYLRSFGVVGTSPAAYPETTLPYSGLGMSFFQRITNLWIRLIKYLFRGIGEWRSSKTVPGLSLRRIESKRLLYASRYQMLAEPVRPISQRIRYFGYNPILNRPSRTVEKAISEEFLGEIEPSLPSPKNWTLKNGKSDGMLNYQNESCTDFCQRPTRNYLKFISNEELETLLMEKFVLITFGSLAKISLMNKAQFTNMVTGFGVLPFPVIWQADQRSEEKFDGISIPKNVYFADWLPVKRILSLDTLQFIVSHGGVNTLNEMLQMGATGILMPLQGDQCSNARRLHDLGVVEFVTPHRLEMEAWKKELRGFVGKLDKFQARAAHFSKMLVEHAQLNEVPQKYWLEWALRHGKKSSVKRLMGVGVLQDWNFEMTISAAFSFLIFLYTI</sequence>
<keyword evidence="3" id="KW-0328">Glycosyltransferase</keyword>
<dbReference type="PANTHER" id="PTHR48043:SF68">
    <property type="entry name" value="GLUCURONOSYLTRANSFERASE"/>
    <property type="match status" value="1"/>
</dbReference>
<keyword evidence="7" id="KW-1185">Reference proteome</keyword>
<dbReference type="InterPro" id="IPR050271">
    <property type="entry name" value="UDP-glycosyltransferase"/>
</dbReference>
<comment type="catalytic activity">
    <reaction evidence="6">
        <text>glucuronate acceptor + UDP-alpha-D-glucuronate = acceptor beta-D-glucuronoside + UDP + H(+)</text>
        <dbReference type="Rhea" id="RHEA:21032"/>
        <dbReference type="ChEBI" id="CHEBI:15378"/>
        <dbReference type="ChEBI" id="CHEBI:58052"/>
        <dbReference type="ChEBI" id="CHEBI:58223"/>
        <dbReference type="ChEBI" id="CHEBI:132367"/>
        <dbReference type="ChEBI" id="CHEBI:132368"/>
        <dbReference type="EC" id="2.4.1.17"/>
    </reaction>
</comment>
<protein>
    <recommendedName>
        <fullName evidence="2">glucuronosyltransferase</fullName>
        <ecNumber evidence="2">2.4.1.17</ecNumber>
    </recommendedName>
</protein>